<evidence type="ECO:0000313" key="2">
    <source>
        <dbReference type="Proteomes" id="UP000492821"/>
    </source>
</evidence>
<evidence type="ECO:0000313" key="3">
    <source>
        <dbReference type="WBParaSite" id="Pan_g22378.t1"/>
    </source>
</evidence>
<proteinExistence type="predicted"/>
<feature type="compositionally biased region" description="Polar residues" evidence="1">
    <location>
        <begin position="959"/>
        <end position="972"/>
    </location>
</feature>
<keyword evidence="2" id="KW-1185">Reference proteome</keyword>
<reference evidence="3" key="2">
    <citation type="submission" date="2020-10" db="UniProtKB">
        <authorList>
            <consortium name="WormBaseParasite"/>
        </authorList>
    </citation>
    <scope>IDENTIFICATION</scope>
</reference>
<sequence length="1343" mass="152240">MKGGCRGFASSVLNWPEQMILGGVKPISDDSITAEALQSVILRGRICSVFPENAFYQSCEKEGFPDPEKVRRHCTFDHPQDYPPFYYCKLCCYKDKIRGEVYRHLRTAHKEFINNEDVSDTPSAVNNAIDNSSARERSVFSFGDLDDINDAISNKGQGSCLSDHESSVGALDTTAMKEKLMDLLTMALKAGHAYSDVDNMFQIVKKIVVSTTSTTLHDSIDAVFHDFCTRTRRERLLKLFVEPQKIPIDTSTTVKVRGDRGVLTKTEHNYTEVDLRSVLTKEFEVAEIADELRVSTDSSDGSYLEGILDAEKYKRLVENAGSEVLAISAFVDGSCPVNALGAKATTNNMTYVCVTVENLPDYIKSKSHGNMVIAAGYSSDFDADNYSTFKRRFTAQLKDLYRNGITIIVRGEPIHFRVVLIAWKGDNLGLNKFFGIHANFALGSACRRCDLTYGELDDHLDERSIINRMRKITDYKDDVAQKSRGVKQDSELHDVPDFHIYTNFFHNPMHDFKEGDYYLATAIQMPTNKVVLGWDRHVFLYILDHIKRKYGLTLTRVNEELNVFPYRIHDSATRPSNLTPHGIKESSEQMHCLMRLFALAVGNKVDEDDEEWQYFMEYIHLRQFIFAPRKTEAFLKKQTSMIERHLKSSVERKIRGDGPNPTLVFKAHFMLHLEEAEKQLGPLTLLSCLPYERIMAEMKKHMKMTKNFVNIPYSVMYRRQLERAVKCADWNTVFPDAKEELIIVGGSVKWYGEVFDYIENGCILATKILSVKGTKYHQYDVVVVDVIESVPLFGYITEIVKTPNYWAAILQIHSDQPYGLAAPLGALRAYAQNAQDQRSLLSYELFGRDLPTIAFDGLLMPTFKFILLEDGACNDFDEVTSSIHNETIENAIHRLAKGYGFAYEIMSVKMLMAGGTRKVTIHVSAVAAMVRHYEVVMKTDNVYRVAKVCDSEVGESGPDASTNSANTESIDVSTADGDADSVSSTEEPSSGLSDLTEQSRVTANRKRDAPTKPLRISKNVANTVLTPKLQETTLDSLYKNSNFSVFRDAVQAIKDGGIPKEKGRKSLIKTFATILCRHCAKENHPTKGEAGAFFLHLMKSYPHMLQVYDDWVGRPRGSYLMVCVENGRKTKKKRGEIESCEAKWGPEERSLLDEIDFGRKWALISSKFITAVEQDERHKASFEELKGWHEHFDTAHDKRCFHGFLALYVLSSAAYGRKSDKFDQAFVHKLGELNVENAIAPYKKRDFPFIIQLSEDNNNYYVRFLGRHVLIEGAFSDALEVYFATFWVFELPYPNPIKHFLKALETFVDIVPPPKKPWTSTMKELRRQVLEAASTTDSSADDE</sequence>
<feature type="region of interest" description="Disordered" evidence="1">
    <location>
        <begin position="953"/>
        <end position="1015"/>
    </location>
</feature>
<feature type="compositionally biased region" description="Polar residues" evidence="1">
    <location>
        <begin position="981"/>
        <end position="1002"/>
    </location>
</feature>
<evidence type="ECO:0000256" key="1">
    <source>
        <dbReference type="SAM" id="MobiDB-lite"/>
    </source>
</evidence>
<organism evidence="2 3">
    <name type="scientific">Panagrellus redivivus</name>
    <name type="common">Microworm</name>
    <dbReference type="NCBI Taxonomy" id="6233"/>
    <lineage>
        <taxon>Eukaryota</taxon>
        <taxon>Metazoa</taxon>
        <taxon>Ecdysozoa</taxon>
        <taxon>Nematoda</taxon>
        <taxon>Chromadorea</taxon>
        <taxon>Rhabditida</taxon>
        <taxon>Tylenchina</taxon>
        <taxon>Panagrolaimomorpha</taxon>
        <taxon>Panagrolaimoidea</taxon>
        <taxon>Panagrolaimidae</taxon>
        <taxon>Panagrellus</taxon>
    </lineage>
</organism>
<accession>A0A7E4VKR4</accession>
<reference evidence="2" key="1">
    <citation type="journal article" date="2013" name="Genetics">
        <title>The draft genome and transcriptome of Panagrellus redivivus are shaped by the harsh demands of a free-living lifestyle.</title>
        <authorList>
            <person name="Srinivasan J."/>
            <person name="Dillman A.R."/>
            <person name="Macchietto M.G."/>
            <person name="Heikkinen L."/>
            <person name="Lakso M."/>
            <person name="Fracchia K.M."/>
            <person name="Antoshechkin I."/>
            <person name="Mortazavi A."/>
            <person name="Wong G."/>
            <person name="Sternberg P.W."/>
        </authorList>
    </citation>
    <scope>NUCLEOTIDE SEQUENCE [LARGE SCALE GENOMIC DNA]</scope>
    <source>
        <strain evidence="2">MT8872</strain>
    </source>
</reference>
<name>A0A7E4VKR4_PANRE</name>
<dbReference type="Proteomes" id="UP000492821">
    <property type="component" value="Unassembled WGS sequence"/>
</dbReference>
<protein>
    <submittedName>
        <fullName evidence="3">C2H2-type domain-containing protein</fullName>
    </submittedName>
</protein>
<dbReference type="WBParaSite" id="Pan_g22378.t1">
    <property type="protein sequence ID" value="Pan_g22378.t1"/>
    <property type="gene ID" value="Pan_g22378"/>
</dbReference>